<geneLocation type="plasmid" evidence="3">
    <name>pnp7-1</name>
</geneLocation>
<keyword evidence="2" id="KW-0614">Plasmid</keyword>
<reference evidence="3" key="1">
    <citation type="submission" date="2017-10" db="EMBL/GenBank/DDBJ databases">
        <title>Complete genome sequence of Moraxella osloensis NP7 isolated from human skin.</title>
        <authorList>
            <person name="Lee K."/>
            <person name="Lim J.Y."/>
            <person name="Hwang I."/>
        </authorList>
    </citation>
    <scope>NUCLEOTIDE SEQUENCE [LARGE SCALE GENOMIC DNA]</scope>
    <source>
        <strain evidence="3">NP7</strain>
        <plasmid evidence="3">pnp7-1</plasmid>
    </source>
</reference>
<proteinExistence type="predicted"/>
<gene>
    <name evidence="2" type="ORF">NP7_10080</name>
</gene>
<dbReference type="RefSeq" id="WP_100271057.1">
    <property type="nucleotide sequence ID" value="NZ_CP024444.1"/>
</dbReference>
<evidence type="ECO:0000256" key="1">
    <source>
        <dbReference type="SAM" id="MobiDB-lite"/>
    </source>
</evidence>
<evidence type="ECO:0000313" key="3">
    <source>
        <dbReference type="Proteomes" id="UP000229340"/>
    </source>
</evidence>
<organism evidence="2 3">
    <name type="scientific">Faucicola osloensis</name>
    <name type="common">Moraxella osloensis</name>
    <dbReference type="NCBI Taxonomy" id="34062"/>
    <lineage>
        <taxon>Bacteria</taxon>
        <taxon>Pseudomonadati</taxon>
        <taxon>Pseudomonadota</taxon>
        <taxon>Gammaproteobacteria</taxon>
        <taxon>Moraxellales</taxon>
        <taxon>Moraxellaceae</taxon>
        <taxon>Faucicola</taxon>
    </lineage>
</organism>
<dbReference type="AlphaFoldDB" id="A0A2D2LXE7"/>
<sequence>MYSDYPRLKKSIRFVNCDDAMGQLAQSFIFALGDNHFPNHLIAWYQRTDVQNTLANTQTTLETLSQLRPKSTTSAVKHADNALLSLGQLERFLTPADLQSRQLFLTRLSPKEQQQWQQGYELVDDKGIDIARFQQAFTGLLDFFLSVQRIELFAQFPELIPSEIKQQNHEKLLQKTVQQAREERKQPKKKVPFANT</sequence>
<accession>A0A2D2LXE7</accession>
<evidence type="ECO:0000313" key="2">
    <source>
        <dbReference type="EMBL" id="ATR79703.1"/>
    </source>
</evidence>
<feature type="compositionally biased region" description="Basic residues" evidence="1">
    <location>
        <begin position="186"/>
        <end position="196"/>
    </location>
</feature>
<protein>
    <submittedName>
        <fullName evidence="2">Uncharacterized protein</fullName>
    </submittedName>
</protein>
<name>A0A2D2LXE7_FAUOS</name>
<dbReference type="Proteomes" id="UP000229340">
    <property type="component" value="Plasmid pNP7-1"/>
</dbReference>
<feature type="region of interest" description="Disordered" evidence="1">
    <location>
        <begin position="175"/>
        <end position="196"/>
    </location>
</feature>
<dbReference type="EMBL" id="CP024444">
    <property type="protein sequence ID" value="ATR79703.1"/>
    <property type="molecule type" value="Genomic_DNA"/>
</dbReference>